<keyword evidence="4" id="KW-1185">Reference proteome</keyword>
<dbReference type="RefSeq" id="XP_013283270.1">
    <property type="nucleotide sequence ID" value="XM_013427816.1"/>
</dbReference>
<dbReference type="PANTHER" id="PTHR42877:SF11">
    <property type="entry name" value="MONOOXYGENASE, PUTATIVE (AFU_ORTHOLOGUE AFUA_6G13790)-RELATED"/>
    <property type="match status" value="1"/>
</dbReference>
<evidence type="ECO:0000313" key="4">
    <source>
        <dbReference type="Proteomes" id="UP000053029"/>
    </source>
</evidence>
<gene>
    <name evidence="3" type="ORF">Z517_06074</name>
</gene>
<dbReference type="PANTHER" id="PTHR42877">
    <property type="entry name" value="L-ORNITHINE N(5)-MONOOXYGENASE-RELATED"/>
    <property type="match status" value="1"/>
</dbReference>
<dbReference type="HOGENOM" id="CLU_1885813_0_0_1"/>
<dbReference type="Gene3D" id="3.50.50.60">
    <property type="entry name" value="FAD/NAD(P)-binding domain"/>
    <property type="match status" value="1"/>
</dbReference>
<sequence>MAGISLSWVSVHALRVSLSPNRLLTNFFHTGALACDVPAHAYTYSWEGNPHWSRAYVGAEELYKYYEGRTEVYGVAESVRLNQHVTKAQWDGESGRWTPTINKEQDGTTLTDEAEIISSMLRAFSSMLVMVHLII</sequence>
<proteinExistence type="inferred from homology"/>
<evidence type="ECO:0000256" key="1">
    <source>
        <dbReference type="ARBA" id="ARBA00001974"/>
    </source>
</evidence>
<dbReference type="AlphaFoldDB" id="A0A0D2EYX3"/>
<evidence type="ECO:0000256" key="2">
    <source>
        <dbReference type="ARBA" id="ARBA00010139"/>
    </source>
</evidence>
<dbReference type="VEuPathDB" id="FungiDB:Z517_06074"/>
<dbReference type="SUPFAM" id="SSF51905">
    <property type="entry name" value="FAD/NAD(P)-binding domain"/>
    <property type="match status" value="1"/>
</dbReference>
<protein>
    <submittedName>
        <fullName evidence="3">Uncharacterized protein</fullName>
    </submittedName>
</protein>
<dbReference type="EMBL" id="KN846972">
    <property type="protein sequence ID" value="KIW79462.1"/>
    <property type="molecule type" value="Genomic_DNA"/>
</dbReference>
<dbReference type="InterPro" id="IPR036188">
    <property type="entry name" value="FAD/NAD-bd_sf"/>
</dbReference>
<comment type="cofactor">
    <cofactor evidence="1">
        <name>FAD</name>
        <dbReference type="ChEBI" id="CHEBI:57692"/>
    </cofactor>
</comment>
<organism evidence="3 4">
    <name type="scientific">Fonsecaea pedrosoi CBS 271.37</name>
    <dbReference type="NCBI Taxonomy" id="1442368"/>
    <lineage>
        <taxon>Eukaryota</taxon>
        <taxon>Fungi</taxon>
        <taxon>Dikarya</taxon>
        <taxon>Ascomycota</taxon>
        <taxon>Pezizomycotina</taxon>
        <taxon>Eurotiomycetes</taxon>
        <taxon>Chaetothyriomycetidae</taxon>
        <taxon>Chaetothyriales</taxon>
        <taxon>Herpotrichiellaceae</taxon>
        <taxon>Fonsecaea</taxon>
    </lineage>
</organism>
<dbReference type="InterPro" id="IPR051209">
    <property type="entry name" value="FAD-bind_Monooxygenase_sf"/>
</dbReference>
<comment type="similarity">
    <text evidence="2">Belongs to the FAD-binding monooxygenase family.</text>
</comment>
<dbReference type="Proteomes" id="UP000053029">
    <property type="component" value="Unassembled WGS sequence"/>
</dbReference>
<reference evidence="3 4" key="1">
    <citation type="submission" date="2015-01" db="EMBL/GenBank/DDBJ databases">
        <title>The Genome Sequence of Fonsecaea pedrosoi CBS 271.37.</title>
        <authorList>
            <consortium name="The Broad Institute Genomics Platform"/>
            <person name="Cuomo C."/>
            <person name="de Hoog S."/>
            <person name="Gorbushina A."/>
            <person name="Stielow B."/>
            <person name="Teixiera M."/>
            <person name="Abouelleil A."/>
            <person name="Chapman S.B."/>
            <person name="Priest M."/>
            <person name="Young S.K."/>
            <person name="Wortman J."/>
            <person name="Nusbaum C."/>
            <person name="Birren B."/>
        </authorList>
    </citation>
    <scope>NUCLEOTIDE SEQUENCE [LARGE SCALE GENOMIC DNA]</scope>
    <source>
        <strain evidence="3 4">CBS 271.37</strain>
    </source>
</reference>
<accession>A0A0D2EYX3</accession>
<dbReference type="GeneID" id="25305564"/>
<evidence type="ECO:0000313" key="3">
    <source>
        <dbReference type="EMBL" id="KIW79462.1"/>
    </source>
</evidence>
<name>A0A0D2EYX3_9EURO</name>